<dbReference type="Gene3D" id="3.20.20.70">
    <property type="entry name" value="Aldolase class I"/>
    <property type="match status" value="1"/>
</dbReference>
<dbReference type="GeneID" id="14916689"/>
<dbReference type="InterPro" id="IPR013785">
    <property type="entry name" value="Aldolase_TIM"/>
</dbReference>
<dbReference type="RefSeq" id="XP_004338069.1">
    <property type="nucleotide sequence ID" value="XM_004338021.1"/>
</dbReference>
<organism evidence="2 3">
    <name type="scientific">Acanthamoeba castellanii (strain ATCC 30010 / Neff)</name>
    <dbReference type="NCBI Taxonomy" id="1257118"/>
    <lineage>
        <taxon>Eukaryota</taxon>
        <taxon>Amoebozoa</taxon>
        <taxon>Discosea</taxon>
        <taxon>Longamoebia</taxon>
        <taxon>Centramoebida</taxon>
        <taxon>Acanthamoebidae</taxon>
        <taxon>Acanthamoeba</taxon>
    </lineage>
</organism>
<dbReference type="AlphaFoldDB" id="L8GVF4"/>
<dbReference type="VEuPathDB" id="AmoebaDB:ACA1_224350"/>
<dbReference type="OrthoDB" id="429626at2759"/>
<dbReference type="EMBL" id="KB008010">
    <property type="protein sequence ID" value="ELR16056.1"/>
    <property type="molecule type" value="Genomic_DNA"/>
</dbReference>
<name>L8GVF4_ACACF</name>
<dbReference type="OMA" id="RVQINYS"/>
<dbReference type="InterPro" id="IPR058240">
    <property type="entry name" value="rSAM_sf"/>
</dbReference>
<dbReference type="KEGG" id="acan:ACA1_224350"/>
<evidence type="ECO:0000313" key="3">
    <source>
        <dbReference type="Proteomes" id="UP000011083"/>
    </source>
</evidence>
<dbReference type="SUPFAM" id="SSF102114">
    <property type="entry name" value="Radical SAM enzymes"/>
    <property type="match status" value="1"/>
</dbReference>
<evidence type="ECO:0000313" key="2">
    <source>
        <dbReference type="EMBL" id="ELR16056.1"/>
    </source>
</evidence>
<gene>
    <name evidence="2" type="ORF">ACA1_224350</name>
</gene>
<keyword evidence="3" id="KW-1185">Reference proteome</keyword>
<reference evidence="2 3" key="1">
    <citation type="journal article" date="2013" name="Genome Biol.">
        <title>Genome of Acanthamoeba castellanii highlights extensive lateral gene transfer and early evolution of tyrosine kinase signaling.</title>
        <authorList>
            <person name="Clarke M."/>
            <person name="Lohan A.J."/>
            <person name="Liu B."/>
            <person name="Lagkouvardos I."/>
            <person name="Roy S."/>
            <person name="Zafar N."/>
            <person name="Bertelli C."/>
            <person name="Schilde C."/>
            <person name="Kianianmomeni A."/>
            <person name="Burglin T.R."/>
            <person name="Frech C."/>
            <person name="Turcotte B."/>
            <person name="Kopec K.O."/>
            <person name="Synnott J.M."/>
            <person name="Choo C."/>
            <person name="Paponov I."/>
            <person name="Finkler A."/>
            <person name="Soon Heng Tan C."/>
            <person name="Hutchins A.P."/>
            <person name="Weinmeier T."/>
            <person name="Rattei T."/>
            <person name="Chu J.S."/>
            <person name="Gimenez G."/>
            <person name="Irimia M."/>
            <person name="Rigden D.J."/>
            <person name="Fitzpatrick D.A."/>
            <person name="Lorenzo-Morales J."/>
            <person name="Bateman A."/>
            <person name="Chiu C.H."/>
            <person name="Tang P."/>
            <person name="Hegemann P."/>
            <person name="Fromm H."/>
            <person name="Raoult D."/>
            <person name="Greub G."/>
            <person name="Miranda-Saavedra D."/>
            <person name="Chen N."/>
            <person name="Nash P."/>
            <person name="Ginger M.L."/>
            <person name="Horn M."/>
            <person name="Schaap P."/>
            <person name="Caler L."/>
            <person name="Loftus B."/>
        </authorList>
    </citation>
    <scope>NUCLEOTIDE SEQUENCE [LARGE SCALE GENOMIC DNA]</scope>
    <source>
        <strain evidence="2 3">Neff</strain>
    </source>
</reference>
<evidence type="ECO:0000256" key="1">
    <source>
        <dbReference type="SAM" id="MobiDB-lite"/>
    </source>
</evidence>
<feature type="region of interest" description="Disordered" evidence="1">
    <location>
        <begin position="1"/>
        <end position="45"/>
    </location>
</feature>
<proteinExistence type="predicted"/>
<evidence type="ECO:0008006" key="4">
    <source>
        <dbReference type="Google" id="ProtNLM"/>
    </source>
</evidence>
<sequence>MDNPRRSAAPLGAADPLSGGGGHQPAAAVNGAAAKKRDPLKRKGPSVLSTEQLLGIMNAFTRLGGKQINVTAHPEINAILRGIDKRNTRVVLNSNVLLAQRLLKEPKIDNVDAIYASLHTTSPQDFREKLGTAASAARSVMDNMVLLKRHGYRVQINYSLGDYNKAEFARVLDFAVAQGIDLKAIALIRPNDDPQFYGGEWINPQWVERVVDEQHGLRRVAQREGFGGRTTTWQQQQQGGQGAMTVEIKNVATGRLITDYCKGCRYVKQCGEGIYALRSGVDGLWKPCLLNQDKFARIEGEEQRSYRDQILHHIHSMVGDWSKAQFSTGAPM</sequence>
<protein>
    <recommendedName>
        <fullName evidence="4">Radical SAM domain containing protein</fullName>
    </recommendedName>
</protein>
<dbReference type="Proteomes" id="UP000011083">
    <property type="component" value="Unassembled WGS sequence"/>
</dbReference>
<accession>L8GVF4</accession>